<organism evidence="2 3">
    <name type="scientific">Trichinella pseudospiralis</name>
    <name type="common">Parasitic roundworm</name>
    <dbReference type="NCBI Taxonomy" id="6337"/>
    <lineage>
        <taxon>Eukaryota</taxon>
        <taxon>Metazoa</taxon>
        <taxon>Ecdysozoa</taxon>
        <taxon>Nematoda</taxon>
        <taxon>Enoplea</taxon>
        <taxon>Dorylaimia</taxon>
        <taxon>Trichinellida</taxon>
        <taxon>Trichinellidae</taxon>
        <taxon>Trichinella</taxon>
    </lineage>
</organism>
<proteinExistence type="predicted"/>
<keyword evidence="1" id="KW-0732">Signal</keyword>
<evidence type="ECO:0000256" key="1">
    <source>
        <dbReference type="SAM" id="SignalP"/>
    </source>
</evidence>
<name>A0A0V0XSQ9_TRIPS</name>
<dbReference type="EMBL" id="JYDU01000149">
    <property type="protein sequence ID" value="KRX90990.1"/>
    <property type="molecule type" value="Genomic_DNA"/>
</dbReference>
<protein>
    <recommendedName>
        <fullName evidence="4">Secreted protein</fullName>
    </recommendedName>
</protein>
<evidence type="ECO:0000313" key="2">
    <source>
        <dbReference type="EMBL" id="KRX90990.1"/>
    </source>
</evidence>
<feature type="signal peptide" evidence="1">
    <location>
        <begin position="1"/>
        <end position="21"/>
    </location>
</feature>
<reference evidence="2 3" key="1">
    <citation type="submission" date="2015-01" db="EMBL/GenBank/DDBJ databases">
        <title>Evolution of Trichinella species and genotypes.</title>
        <authorList>
            <person name="Korhonen P.K."/>
            <person name="Edoardo P."/>
            <person name="Giuseppe L.R."/>
            <person name="Gasser R.B."/>
        </authorList>
    </citation>
    <scope>NUCLEOTIDE SEQUENCE [LARGE SCALE GENOMIC DNA]</scope>
    <source>
        <strain evidence="2">ISS141</strain>
    </source>
</reference>
<evidence type="ECO:0000313" key="3">
    <source>
        <dbReference type="Proteomes" id="UP000054815"/>
    </source>
</evidence>
<dbReference type="AlphaFoldDB" id="A0A0V0XSQ9"/>
<accession>A0A0V0XSQ9</accession>
<evidence type="ECO:0008006" key="4">
    <source>
        <dbReference type="Google" id="ProtNLM"/>
    </source>
</evidence>
<comment type="caution">
    <text evidence="2">The sequence shown here is derived from an EMBL/GenBank/DDBJ whole genome shotgun (WGS) entry which is preliminary data.</text>
</comment>
<feature type="chain" id="PRO_5006872760" description="Secreted protein" evidence="1">
    <location>
        <begin position="22"/>
        <end position="81"/>
    </location>
</feature>
<gene>
    <name evidence="2" type="ORF">T4E_1904</name>
</gene>
<sequence length="81" mass="9278">MICFNTLSICIIQHHLASVEAVSAPSLIFLLQAAKWPETTNRANSYLIVLTTRSDFCRSVKMMQHLITGNYWIVRNHEDLT</sequence>
<dbReference type="Proteomes" id="UP000054815">
    <property type="component" value="Unassembled WGS sequence"/>
</dbReference>